<sequence length="202" mass="20932">MTLSPIGTAVLIAREGRRLTAYRDTAGIWTIGIGHTAAAGPPAVRRGLTITAAECDAIFARDVEAYAAAVRAALAVAVPPHSFDALVSVCYNIGPDAFARATFVRRLNAGDLPGARAALLWWDTPAAIRGRRRAEADQLVTPYAEALPRPTAQAAPISLAAPVADVLDPAIPTPILAPVVPHAGPGLLRRLGAARATSGRSL</sequence>
<evidence type="ECO:0000256" key="7">
    <source>
        <dbReference type="RuleBase" id="RU003788"/>
    </source>
</evidence>
<evidence type="ECO:0000256" key="4">
    <source>
        <dbReference type="ARBA" id="ARBA00022801"/>
    </source>
</evidence>
<evidence type="ECO:0000256" key="1">
    <source>
        <dbReference type="ARBA" id="ARBA00000632"/>
    </source>
</evidence>
<proteinExistence type="inferred from homology"/>
<gene>
    <name evidence="8" type="primary">rrrD</name>
    <name evidence="8" type="ORF">MET9862_03048</name>
</gene>
<dbReference type="HAMAP" id="MF_04110">
    <property type="entry name" value="ENDOLYSIN_T4"/>
    <property type="match status" value="1"/>
</dbReference>
<accession>A0A509EG91</accession>
<reference evidence="8 9" key="1">
    <citation type="submission" date="2019-06" db="EMBL/GenBank/DDBJ databases">
        <authorList>
            <person name="Rodrigo-Torres L."/>
            <person name="Arahal R. D."/>
            <person name="Lucena T."/>
        </authorList>
    </citation>
    <scope>NUCLEOTIDE SEQUENCE [LARGE SCALE GENOMIC DNA]</scope>
    <source>
        <strain evidence="8 9">SB0023/3</strain>
    </source>
</reference>
<keyword evidence="5" id="KW-1035">Host cytoplasm</keyword>
<name>A0A509EG91_9HYPH</name>
<dbReference type="EMBL" id="CABFPH010000042">
    <property type="protein sequence ID" value="VUD72449.1"/>
    <property type="molecule type" value="Genomic_DNA"/>
</dbReference>
<dbReference type="GO" id="GO:0009253">
    <property type="term" value="P:peptidoglycan catabolic process"/>
    <property type="evidence" value="ECO:0007669"/>
    <property type="project" value="InterPro"/>
</dbReference>
<dbReference type="PANTHER" id="PTHR38107">
    <property type="match status" value="1"/>
</dbReference>
<organism evidence="8 9">
    <name type="scientific">Methylobacterium symbioticum</name>
    <dbReference type="NCBI Taxonomy" id="2584084"/>
    <lineage>
        <taxon>Bacteria</taxon>
        <taxon>Pseudomonadati</taxon>
        <taxon>Pseudomonadota</taxon>
        <taxon>Alphaproteobacteria</taxon>
        <taxon>Hyphomicrobiales</taxon>
        <taxon>Methylobacteriaceae</taxon>
        <taxon>Methylobacterium</taxon>
    </lineage>
</organism>
<evidence type="ECO:0000313" key="9">
    <source>
        <dbReference type="Proteomes" id="UP000410984"/>
    </source>
</evidence>
<evidence type="ECO:0000256" key="5">
    <source>
        <dbReference type="ARBA" id="ARBA00023200"/>
    </source>
</evidence>
<dbReference type="GO" id="GO:0016998">
    <property type="term" value="P:cell wall macromolecule catabolic process"/>
    <property type="evidence" value="ECO:0007669"/>
    <property type="project" value="InterPro"/>
</dbReference>
<evidence type="ECO:0000256" key="6">
    <source>
        <dbReference type="ARBA" id="ARBA00023295"/>
    </source>
</evidence>
<dbReference type="Pfam" id="PF00959">
    <property type="entry name" value="Phage_lysozyme"/>
    <property type="match status" value="1"/>
</dbReference>
<dbReference type="AlphaFoldDB" id="A0A509EG91"/>
<evidence type="ECO:0000256" key="2">
    <source>
        <dbReference type="ARBA" id="ARBA00022529"/>
    </source>
</evidence>
<dbReference type="GO" id="GO:0003796">
    <property type="term" value="F:lysozyme activity"/>
    <property type="evidence" value="ECO:0007669"/>
    <property type="project" value="UniProtKB-EC"/>
</dbReference>
<protein>
    <recommendedName>
        <fullName evidence="7">Lysozyme</fullName>
        <ecNumber evidence="7">3.2.1.17</ecNumber>
    </recommendedName>
</protein>
<dbReference type="InterPro" id="IPR034690">
    <property type="entry name" value="Endolysin_T4_type"/>
</dbReference>
<dbReference type="GO" id="GO:0042742">
    <property type="term" value="P:defense response to bacterium"/>
    <property type="evidence" value="ECO:0007669"/>
    <property type="project" value="UniProtKB-KW"/>
</dbReference>
<comment type="catalytic activity">
    <reaction evidence="1 7">
        <text>Hydrolysis of (1-&gt;4)-beta-linkages between N-acetylmuramic acid and N-acetyl-D-glucosamine residues in a peptidoglycan and between N-acetyl-D-glucosamine residues in chitodextrins.</text>
        <dbReference type="EC" id="3.2.1.17"/>
    </reaction>
</comment>
<dbReference type="OrthoDB" id="5327667at2"/>
<dbReference type="GO" id="GO:0031640">
    <property type="term" value="P:killing of cells of another organism"/>
    <property type="evidence" value="ECO:0007669"/>
    <property type="project" value="UniProtKB-KW"/>
</dbReference>
<dbReference type="Proteomes" id="UP000410984">
    <property type="component" value="Unassembled WGS sequence"/>
</dbReference>
<dbReference type="InterPro" id="IPR023347">
    <property type="entry name" value="Lysozyme_dom_sf"/>
</dbReference>
<evidence type="ECO:0000313" key="8">
    <source>
        <dbReference type="EMBL" id="VUD72449.1"/>
    </source>
</evidence>
<dbReference type="InterPro" id="IPR051018">
    <property type="entry name" value="Bacteriophage_GH24"/>
</dbReference>
<dbReference type="InterPro" id="IPR023346">
    <property type="entry name" value="Lysozyme-like_dom_sf"/>
</dbReference>
<dbReference type="InterPro" id="IPR002196">
    <property type="entry name" value="Glyco_hydro_24"/>
</dbReference>
<dbReference type="EC" id="3.2.1.17" evidence="7"/>
<keyword evidence="4 7" id="KW-0378">Hydrolase</keyword>
<keyword evidence="3 7" id="KW-0081">Bacteriolytic enzyme</keyword>
<keyword evidence="6 7" id="KW-0326">Glycosidase</keyword>
<dbReference type="CDD" id="cd00737">
    <property type="entry name" value="lyz_endolysin_autolysin"/>
    <property type="match status" value="1"/>
</dbReference>
<evidence type="ECO:0000256" key="3">
    <source>
        <dbReference type="ARBA" id="ARBA00022638"/>
    </source>
</evidence>
<dbReference type="Gene3D" id="1.10.530.40">
    <property type="match status" value="1"/>
</dbReference>
<dbReference type="InterPro" id="IPR033907">
    <property type="entry name" value="Endolysin_autolysin"/>
</dbReference>
<dbReference type="PANTHER" id="PTHR38107:SF3">
    <property type="entry name" value="LYSOZYME RRRD-RELATED"/>
    <property type="match status" value="1"/>
</dbReference>
<dbReference type="RefSeq" id="WP_142583749.1">
    <property type="nucleotide sequence ID" value="NZ_CABFPH010000042.1"/>
</dbReference>
<keyword evidence="9" id="KW-1185">Reference proteome</keyword>
<comment type="similarity">
    <text evidence="7">Belongs to the glycosyl hydrolase 24 family.</text>
</comment>
<dbReference type="SUPFAM" id="SSF53955">
    <property type="entry name" value="Lysozyme-like"/>
    <property type="match status" value="1"/>
</dbReference>
<keyword evidence="2 7" id="KW-0929">Antimicrobial</keyword>